<dbReference type="AlphaFoldDB" id="A0A0E9QU40"/>
<organism evidence="1">
    <name type="scientific">Anguilla anguilla</name>
    <name type="common">European freshwater eel</name>
    <name type="synonym">Muraena anguilla</name>
    <dbReference type="NCBI Taxonomy" id="7936"/>
    <lineage>
        <taxon>Eukaryota</taxon>
        <taxon>Metazoa</taxon>
        <taxon>Chordata</taxon>
        <taxon>Craniata</taxon>
        <taxon>Vertebrata</taxon>
        <taxon>Euteleostomi</taxon>
        <taxon>Actinopterygii</taxon>
        <taxon>Neopterygii</taxon>
        <taxon>Teleostei</taxon>
        <taxon>Anguilliformes</taxon>
        <taxon>Anguillidae</taxon>
        <taxon>Anguilla</taxon>
    </lineage>
</organism>
<proteinExistence type="predicted"/>
<evidence type="ECO:0000313" key="1">
    <source>
        <dbReference type="EMBL" id="JAH20486.1"/>
    </source>
</evidence>
<reference evidence="1" key="2">
    <citation type="journal article" date="2015" name="Fish Shellfish Immunol.">
        <title>Early steps in the European eel (Anguilla anguilla)-Vibrio vulnificus interaction in the gills: Role of the RtxA13 toxin.</title>
        <authorList>
            <person name="Callol A."/>
            <person name="Pajuelo D."/>
            <person name="Ebbesson L."/>
            <person name="Teles M."/>
            <person name="MacKenzie S."/>
            <person name="Amaro C."/>
        </authorList>
    </citation>
    <scope>NUCLEOTIDE SEQUENCE</scope>
</reference>
<name>A0A0E9QU40_ANGAN</name>
<sequence length="26" mass="2718">MVAPSLGSYSSTYGIKDLFCVGLPVL</sequence>
<accession>A0A0E9QU40</accession>
<reference evidence="1" key="1">
    <citation type="submission" date="2014-11" db="EMBL/GenBank/DDBJ databases">
        <authorList>
            <person name="Amaro Gonzalez C."/>
        </authorList>
    </citation>
    <scope>NUCLEOTIDE SEQUENCE</scope>
</reference>
<protein>
    <submittedName>
        <fullName evidence="1">Uncharacterized protein</fullName>
    </submittedName>
</protein>
<dbReference type="EMBL" id="GBXM01088091">
    <property type="protein sequence ID" value="JAH20486.1"/>
    <property type="molecule type" value="Transcribed_RNA"/>
</dbReference>